<evidence type="ECO:0000313" key="2">
    <source>
        <dbReference type="EMBL" id="CAB4874389.1"/>
    </source>
</evidence>
<dbReference type="EMBL" id="CAFBLM010000043">
    <property type="protein sequence ID" value="CAB4874389.1"/>
    <property type="molecule type" value="Genomic_DNA"/>
</dbReference>
<name>A0A6J7E1F0_9ZZZZ</name>
<sequence>MGASKGACASLRNGGVKGQGANNWRAESEQGATAKADDKENNDAGNQIRQQG</sequence>
<gene>
    <name evidence="2" type="ORF">UFOPK3401_00994</name>
</gene>
<organism evidence="2">
    <name type="scientific">freshwater metagenome</name>
    <dbReference type="NCBI Taxonomy" id="449393"/>
    <lineage>
        <taxon>unclassified sequences</taxon>
        <taxon>metagenomes</taxon>
        <taxon>ecological metagenomes</taxon>
    </lineage>
</organism>
<reference evidence="2" key="1">
    <citation type="submission" date="2020-05" db="EMBL/GenBank/DDBJ databases">
        <authorList>
            <person name="Chiriac C."/>
            <person name="Salcher M."/>
            <person name="Ghai R."/>
            <person name="Kavagutti S V."/>
        </authorList>
    </citation>
    <scope>NUCLEOTIDE SEQUENCE</scope>
</reference>
<feature type="compositionally biased region" description="Polar residues" evidence="1">
    <location>
        <begin position="43"/>
        <end position="52"/>
    </location>
</feature>
<proteinExistence type="predicted"/>
<evidence type="ECO:0000256" key="1">
    <source>
        <dbReference type="SAM" id="MobiDB-lite"/>
    </source>
</evidence>
<dbReference type="AlphaFoldDB" id="A0A6J7E1F0"/>
<feature type="region of interest" description="Disordered" evidence="1">
    <location>
        <begin position="1"/>
        <end position="52"/>
    </location>
</feature>
<protein>
    <submittedName>
        <fullName evidence="2">Unannotated protein</fullName>
    </submittedName>
</protein>
<accession>A0A6J7E1F0</accession>